<reference evidence="1" key="1">
    <citation type="submission" date="2019-02" db="EMBL/GenBank/DDBJ databases">
        <authorList>
            <person name="Gruber-Vodicka R. H."/>
            <person name="Seah K. B. B."/>
        </authorList>
    </citation>
    <scope>NUCLEOTIDE SEQUENCE</scope>
    <source>
        <strain evidence="1">BECK_BZ15</strain>
    </source>
</reference>
<protein>
    <submittedName>
        <fullName evidence="1">Uncharacterized protein</fullName>
    </submittedName>
</protein>
<gene>
    <name evidence="1" type="ORF">BECKFW1821A_GA0114235_10227</name>
</gene>
<accession>A0A450SAP3</accession>
<dbReference type="AlphaFoldDB" id="A0A450SAP3"/>
<name>A0A450SAP3_9GAMM</name>
<dbReference type="EMBL" id="CAADEW010000022">
    <property type="protein sequence ID" value="VFJ49146.1"/>
    <property type="molecule type" value="Genomic_DNA"/>
</dbReference>
<organism evidence="1">
    <name type="scientific">Candidatus Kentrum sp. FW</name>
    <dbReference type="NCBI Taxonomy" id="2126338"/>
    <lineage>
        <taxon>Bacteria</taxon>
        <taxon>Pseudomonadati</taxon>
        <taxon>Pseudomonadota</taxon>
        <taxon>Gammaproteobacteria</taxon>
        <taxon>Candidatus Kentrum</taxon>
    </lineage>
</organism>
<sequence length="49" mass="5882">MLFRQKHNKAKHFFGGFDWQLVQLSDNRPLDFDNIHSISESKFHPIPKE</sequence>
<proteinExistence type="predicted"/>
<evidence type="ECO:0000313" key="1">
    <source>
        <dbReference type="EMBL" id="VFJ49146.1"/>
    </source>
</evidence>